<feature type="active site" description="Charge relay system" evidence="8">
    <location>
        <position position="575"/>
    </location>
</feature>
<evidence type="ECO:0000256" key="5">
    <source>
        <dbReference type="ARBA" id="ARBA00022801"/>
    </source>
</evidence>
<dbReference type="InterPro" id="IPR041469">
    <property type="entry name" value="Subtilisin-like_FN3"/>
</dbReference>
<accession>A0ABN2K3H1</accession>
<dbReference type="Pfam" id="PF00082">
    <property type="entry name" value="Peptidase_S8"/>
    <property type="match status" value="1"/>
</dbReference>
<dbReference type="PROSITE" id="PS51892">
    <property type="entry name" value="SUBTILASE"/>
    <property type="match status" value="1"/>
</dbReference>
<dbReference type="InterPro" id="IPR000209">
    <property type="entry name" value="Peptidase_S8/S53_dom"/>
</dbReference>
<evidence type="ECO:0000256" key="6">
    <source>
        <dbReference type="ARBA" id="ARBA00022825"/>
    </source>
</evidence>
<gene>
    <name evidence="15" type="ORF">GCM10009810_05190</name>
</gene>
<evidence type="ECO:0000259" key="13">
    <source>
        <dbReference type="Pfam" id="PF05922"/>
    </source>
</evidence>
<keyword evidence="5 8" id="KW-0378">Hydrolase</keyword>
<dbReference type="SUPFAM" id="SSF52743">
    <property type="entry name" value="Subtilisin-like"/>
    <property type="match status" value="1"/>
</dbReference>
<feature type="domain" description="PA" evidence="12">
    <location>
        <begin position="428"/>
        <end position="497"/>
    </location>
</feature>
<dbReference type="PRINTS" id="PR00723">
    <property type="entry name" value="SUBTILISIN"/>
</dbReference>
<comment type="caution">
    <text evidence="15">The sequence shown here is derived from an EMBL/GenBank/DDBJ whole genome shotgun (WGS) entry which is preliminary data.</text>
</comment>
<dbReference type="Pfam" id="PF02225">
    <property type="entry name" value="PA"/>
    <property type="match status" value="1"/>
</dbReference>
<dbReference type="Gene3D" id="3.40.50.200">
    <property type="entry name" value="Peptidase S8/S53 domain"/>
    <property type="match status" value="1"/>
</dbReference>
<evidence type="ECO:0000259" key="12">
    <source>
        <dbReference type="Pfam" id="PF02225"/>
    </source>
</evidence>
<name>A0ABN2K3H1_9MICO</name>
<dbReference type="Proteomes" id="UP001501475">
    <property type="component" value="Unassembled WGS sequence"/>
</dbReference>
<reference evidence="15 16" key="1">
    <citation type="journal article" date="2019" name="Int. J. Syst. Evol. Microbiol.">
        <title>The Global Catalogue of Microorganisms (GCM) 10K type strain sequencing project: providing services to taxonomists for standard genome sequencing and annotation.</title>
        <authorList>
            <consortium name="The Broad Institute Genomics Platform"/>
            <consortium name="The Broad Institute Genome Sequencing Center for Infectious Disease"/>
            <person name="Wu L."/>
            <person name="Ma J."/>
        </authorList>
    </citation>
    <scope>NUCLEOTIDE SEQUENCE [LARGE SCALE GENOMIC DNA]</scope>
    <source>
        <strain evidence="15 16">JCM 15591</strain>
    </source>
</reference>
<dbReference type="InterPro" id="IPR034197">
    <property type="entry name" value="Peptidases_S8_3"/>
</dbReference>
<dbReference type="CDD" id="cd02120">
    <property type="entry name" value="PA_subtilisin_like"/>
    <property type="match status" value="1"/>
</dbReference>
<dbReference type="CDD" id="cd04852">
    <property type="entry name" value="Peptidases_S8_3"/>
    <property type="match status" value="1"/>
</dbReference>
<dbReference type="PROSITE" id="PS00136">
    <property type="entry name" value="SUBTILASE_ASP"/>
    <property type="match status" value="1"/>
</dbReference>
<dbReference type="InterPro" id="IPR015500">
    <property type="entry name" value="Peptidase_S8_subtilisin-rel"/>
</dbReference>
<dbReference type="Pfam" id="PF17766">
    <property type="entry name" value="fn3_6"/>
    <property type="match status" value="1"/>
</dbReference>
<evidence type="ECO:0000256" key="1">
    <source>
        <dbReference type="ARBA" id="ARBA00004613"/>
    </source>
</evidence>
<evidence type="ECO:0000256" key="8">
    <source>
        <dbReference type="PROSITE-ProRule" id="PRU01240"/>
    </source>
</evidence>
<dbReference type="InterPro" id="IPR010259">
    <property type="entry name" value="S8pro/Inhibitor_I9"/>
</dbReference>
<dbReference type="InterPro" id="IPR036852">
    <property type="entry name" value="Peptidase_S8/S53_dom_sf"/>
</dbReference>
<dbReference type="PANTHER" id="PTHR10795">
    <property type="entry name" value="PROPROTEIN CONVERTASE SUBTILISIN/KEXIN"/>
    <property type="match status" value="1"/>
</dbReference>
<feature type="active site" description="Charge relay system" evidence="8">
    <location>
        <position position="168"/>
    </location>
</feature>
<keyword evidence="16" id="KW-1185">Reference proteome</keyword>
<comment type="subcellular location">
    <subcellularLocation>
        <location evidence="1">Secreted</location>
    </subcellularLocation>
</comment>
<dbReference type="InterPro" id="IPR045051">
    <property type="entry name" value="SBT"/>
</dbReference>
<evidence type="ECO:0000256" key="3">
    <source>
        <dbReference type="ARBA" id="ARBA00022670"/>
    </source>
</evidence>
<evidence type="ECO:0000259" key="11">
    <source>
        <dbReference type="Pfam" id="PF00082"/>
    </source>
</evidence>
<comment type="similarity">
    <text evidence="2 8 9">Belongs to the peptidase S8 family.</text>
</comment>
<dbReference type="Gene3D" id="3.30.70.80">
    <property type="entry name" value="Peptidase S8 propeptide/proteinase inhibitor I9"/>
    <property type="match status" value="1"/>
</dbReference>
<evidence type="ECO:0000313" key="15">
    <source>
        <dbReference type="EMBL" id="GAA1747580.1"/>
    </source>
</evidence>
<evidence type="ECO:0000256" key="10">
    <source>
        <dbReference type="SAM" id="SignalP"/>
    </source>
</evidence>
<feature type="active site" description="Charge relay system" evidence="8">
    <location>
        <position position="239"/>
    </location>
</feature>
<dbReference type="PROSITE" id="PS00138">
    <property type="entry name" value="SUBTILASE_SER"/>
    <property type="match status" value="1"/>
</dbReference>
<evidence type="ECO:0000256" key="7">
    <source>
        <dbReference type="ARBA" id="ARBA00023180"/>
    </source>
</evidence>
<dbReference type="Gene3D" id="2.60.40.2310">
    <property type="match status" value="1"/>
</dbReference>
<evidence type="ECO:0000256" key="4">
    <source>
        <dbReference type="ARBA" id="ARBA00022729"/>
    </source>
</evidence>
<proteinExistence type="inferred from homology"/>
<dbReference type="InterPro" id="IPR023827">
    <property type="entry name" value="Peptidase_S8_Asp-AS"/>
</dbReference>
<dbReference type="Pfam" id="PF05922">
    <property type="entry name" value="Inhibitor_I9"/>
    <property type="match status" value="1"/>
</dbReference>
<feature type="domain" description="Subtilisin-like protease fibronectin type-III" evidence="14">
    <location>
        <begin position="684"/>
        <end position="779"/>
    </location>
</feature>
<protein>
    <submittedName>
        <fullName evidence="15">Uncharacterized protein</fullName>
    </submittedName>
</protein>
<feature type="domain" description="Peptidase S8/S53" evidence="11">
    <location>
        <begin position="159"/>
        <end position="614"/>
    </location>
</feature>
<evidence type="ECO:0000256" key="2">
    <source>
        <dbReference type="ARBA" id="ARBA00011073"/>
    </source>
</evidence>
<feature type="domain" description="Inhibitor I9" evidence="13">
    <location>
        <begin position="93"/>
        <end position="129"/>
    </location>
</feature>
<keyword evidence="4 10" id="KW-0732">Signal</keyword>
<dbReference type="InterPro" id="IPR023828">
    <property type="entry name" value="Peptidase_S8_Ser-AS"/>
</dbReference>
<dbReference type="InterPro" id="IPR003137">
    <property type="entry name" value="PA_domain"/>
</dbReference>
<keyword evidence="3 8" id="KW-0645">Protease</keyword>
<evidence type="ECO:0000313" key="16">
    <source>
        <dbReference type="Proteomes" id="UP001501475"/>
    </source>
</evidence>
<keyword evidence="7" id="KW-0325">Glycoprotein</keyword>
<evidence type="ECO:0000259" key="14">
    <source>
        <dbReference type="Pfam" id="PF17766"/>
    </source>
</evidence>
<dbReference type="EMBL" id="BAAAPN010000015">
    <property type="protein sequence ID" value="GAA1747580.1"/>
    <property type="molecule type" value="Genomic_DNA"/>
</dbReference>
<sequence>MAALSVLPLAMAATTTASQAAPAAAKSVYLVMTAPAPLASYDGSDPGYSRTKPNGRAKVDVRSANARAYARHLIAGHDAALRSIGADGAKRVDYTVAFNGFSASLTDAEAARIAKAPGVAHVWKDELRYAETTTTPDFLGLTGSTGAWATQFGGASKAGEGVIIGVLDSGIWSDSASFAALPSPRPDQAVIDAKWHGVCDAGETSPVTCNNKLIGARYYTKGNKVESFEFLSPRDYNGHGTHTASTAGGNNGVPATINGGSVGSISGMAPAARLAAYKVLWATPDGRASGTTESIVKAINDAVADGVDVINYSVSGSSQSVVGADEIAFLGAADAGVFVSASAGNSGDTIGVSSVAHNAPWTMTVAASTHDRGVSNTVTLGNGQTYAGVGVSPTGVGPAPLVDSSTVGLPGADPTKVALCYSAANNGGVAVLDPAKIAGKIVICLRGTTARVDKSAAVKEAGGVGMVLANTSAAQSLNADFHAVPTSHVNAVNGAAIRAYAASAGAAATATIGPRDPAPARAPEMAGFSSYGPALAGGGDLLKPDVTAPGVDVIAAVSPAGDAGHNDFNSLSGTSMSAPHVAGLAALLKQAHPQWSPMWIKSALMTTATTLDNRGLPIQRTGHDATPLDYGNGHVVPPKSFDPGLVYSNSAVDWFRYGCGIGQFQQVTTSPAFCQRYGGMDPSDLNYPSIAIAGLAGSQTISRTVTNTSVDQASQYKPTLVLPAGFTGSVNVDKLTVPPLQSRTFKVTITRTTAPLGAWAFGSLTWTDKRGHSVRSSIALNPVAAAAPSEIAVAGASGTSAVTVTPGYTGTLTAAVAGLVPAQVATVTTPKPTNTTASVVVPAGTKVLRFATYDADYPAGTDLDISVTRGGVLVGSSGGGSSEESVTLTGADLGGTYVVTLDYFAGASDTIDIKLNSFAVGSSATGNLTATPATQSVTTGVPALVTLNWTGLTPGVRHLGTVTWSDGSATVGRTLVSVLP</sequence>
<dbReference type="Gene3D" id="3.50.30.30">
    <property type="match status" value="1"/>
</dbReference>
<evidence type="ECO:0000256" key="9">
    <source>
        <dbReference type="RuleBase" id="RU003355"/>
    </source>
</evidence>
<organism evidence="15 16">
    <name type="scientific">Nostocoides vanveenii</name>
    <dbReference type="NCBI Taxonomy" id="330835"/>
    <lineage>
        <taxon>Bacteria</taxon>
        <taxon>Bacillati</taxon>
        <taxon>Actinomycetota</taxon>
        <taxon>Actinomycetes</taxon>
        <taxon>Micrococcales</taxon>
        <taxon>Intrasporangiaceae</taxon>
        <taxon>Nostocoides</taxon>
    </lineage>
</organism>
<dbReference type="InterPro" id="IPR037045">
    <property type="entry name" value="S8pro/Inhibitor_I9_sf"/>
</dbReference>
<feature type="signal peptide" evidence="10">
    <location>
        <begin position="1"/>
        <end position="20"/>
    </location>
</feature>
<feature type="chain" id="PRO_5045862194" evidence="10">
    <location>
        <begin position="21"/>
        <end position="980"/>
    </location>
</feature>
<keyword evidence="6 8" id="KW-0720">Serine protease</keyword>